<protein>
    <submittedName>
        <fullName evidence="9">Quaternary ammonium compound efflux SMR transporter SugE</fullName>
    </submittedName>
</protein>
<sequence>MAWIWLLAAGAVEVAWAQSIRPTDGFTRLPQTVLCFALMLGAVFLLARAVRDLPVGTAYAVFTGIGTVGAVLVGALLRGEALTPLRAVGLALITAGLVTVRLGESG</sequence>
<evidence type="ECO:0000256" key="5">
    <source>
        <dbReference type="ARBA" id="ARBA00022989"/>
    </source>
</evidence>
<keyword evidence="2" id="KW-0813">Transport</keyword>
<dbReference type="PANTHER" id="PTHR30561:SF0">
    <property type="entry name" value="GUANIDINIUM EXPORTER"/>
    <property type="match status" value="1"/>
</dbReference>
<keyword evidence="3" id="KW-1003">Cell membrane</keyword>
<proteinExistence type="inferred from homology"/>
<evidence type="ECO:0000256" key="7">
    <source>
        <dbReference type="RuleBase" id="RU003942"/>
    </source>
</evidence>
<comment type="similarity">
    <text evidence="7">Belongs to the drug/metabolite transporter (DMT) superfamily. Small multidrug resistance (SMR) (TC 2.A.7.1) family.</text>
</comment>
<comment type="subcellular location">
    <subcellularLocation>
        <location evidence="1 7">Cell membrane</location>
        <topology evidence="1 7">Multi-pass membrane protein</topology>
    </subcellularLocation>
</comment>
<gene>
    <name evidence="9" type="primary">sugE</name>
    <name evidence="9" type="ORF">GCM10023235_61280</name>
</gene>
<organism evidence="9 10">
    <name type="scientific">Kitasatospora terrestris</name>
    <dbReference type="NCBI Taxonomy" id="258051"/>
    <lineage>
        <taxon>Bacteria</taxon>
        <taxon>Bacillati</taxon>
        <taxon>Actinomycetota</taxon>
        <taxon>Actinomycetes</taxon>
        <taxon>Kitasatosporales</taxon>
        <taxon>Streptomycetaceae</taxon>
        <taxon>Kitasatospora</taxon>
    </lineage>
</organism>
<evidence type="ECO:0000256" key="8">
    <source>
        <dbReference type="SAM" id="Phobius"/>
    </source>
</evidence>
<dbReference type="SUPFAM" id="SSF103481">
    <property type="entry name" value="Multidrug resistance efflux transporter EmrE"/>
    <property type="match status" value="1"/>
</dbReference>
<dbReference type="RefSeq" id="WP_345700134.1">
    <property type="nucleotide sequence ID" value="NZ_BAABIS010000001.1"/>
</dbReference>
<name>A0ABP9EB08_9ACTN</name>
<dbReference type="InterPro" id="IPR037185">
    <property type="entry name" value="EmrE-like"/>
</dbReference>
<dbReference type="Gene3D" id="1.10.3730.20">
    <property type="match status" value="1"/>
</dbReference>
<dbReference type="Proteomes" id="UP001501752">
    <property type="component" value="Unassembled WGS sequence"/>
</dbReference>
<accession>A0ABP9EB08</accession>
<comment type="caution">
    <text evidence="9">The sequence shown here is derived from an EMBL/GenBank/DDBJ whole genome shotgun (WGS) entry which is preliminary data.</text>
</comment>
<evidence type="ECO:0000256" key="6">
    <source>
        <dbReference type="ARBA" id="ARBA00023136"/>
    </source>
</evidence>
<evidence type="ECO:0000256" key="2">
    <source>
        <dbReference type="ARBA" id="ARBA00022448"/>
    </source>
</evidence>
<dbReference type="Pfam" id="PF00893">
    <property type="entry name" value="Multi_Drug_Res"/>
    <property type="match status" value="1"/>
</dbReference>
<reference evidence="10" key="1">
    <citation type="journal article" date="2019" name="Int. J. Syst. Evol. Microbiol.">
        <title>The Global Catalogue of Microorganisms (GCM) 10K type strain sequencing project: providing services to taxonomists for standard genome sequencing and annotation.</title>
        <authorList>
            <consortium name="The Broad Institute Genomics Platform"/>
            <consortium name="The Broad Institute Genome Sequencing Center for Infectious Disease"/>
            <person name="Wu L."/>
            <person name="Ma J."/>
        </authorList>
    </citation>
    <scope>NUCLEOTIDE SEQUENCE [LARGE SCALE GENOMIC DNA]</scope>
    <source>
        <strain evidence="10">JCM 13006</strain>
    </source>
</reference>
<dbReference type="InterPro" id="IPR045324">
    <property type="entry name" value="Small_multidrug_res"/>
</dbReference>
<keyword evidence="4 7" id="KW-0812">Transmembrane</keyword>
<keyword evidence="6 8" id="KW-0472">Membrane</keyword>
<evidence type="ECO:0000313" key="9">
    <source>
        <dbReference type="EMBL" id="GAA4873829.1"/>
    </source>
</evidence>
<evidence type="ECO:0000256" key="1">
    <source>
        <dbReference type="ARBA" id="ARBA00004651"/>
    </source>
</evidence>
<evidence type="ECO:0000256" key="3">
    <source>
        <dbReference type="ARBA" id="ARBA00022475"/>
    </source>
</evidence>
<feature type="transmembrane region" description="Helical" evidence="8">
    <location>
        <begin position="27"/>
        <end position="47"/>
    </location>
</feature>
<keyword evidence="5 8" id="KW-1133">Transmembrane helix</keyword>
<dbReference type="EMBL" id="BAABIS010000001">
    <property type="protein sequence ID" value="GAA4873829.1"/>
    <property type="molecule type" value="Genomic_DNA"/>
</dbReference>
<dbReference type="InterPro" id="IPR000390">
    <property type="entry name" value="Small_drug/metabolite_transptr"/>
</dbReference>
<feature type="transmembrane region" description="Helical" evidence="8">
    <location>
        <begin position="59"/>
        <end position="77"/>
    </location>
</feature>
<dbReference type="PANTHER" id="PTHR30561">
    <property type="entry name" value="SMR FAMILY PROTON-DEPENDENT DRUG EFFLUX TRANSPORTER SUGE"/>
    <property type="match status" value="1"/>
</dbReference>
<keyword evidence="10" id="KW-1185">Reference proteome</keyword>
<evidence type="ECO:0000313" key="10">
    <source>
        <dbReference type="Proteomes" id="UP001501752"/>
    </source>
</evidence>
<feature type="transmembrane region" description="Helical" evidence="8">
    <location>
        <begin position="83"/>
        <end position="103"/>
    </location>
</feature>
<evidence type="ECO:0000256" key="4">
    <source>
        <dbReference type="ARBA" id="ARBA00022692"/>
    </source>
</evidence>